<reference evidence="8 9" key="1">
    <citation type="submission" date="2019-02" db="EMBL/GenBank/DDBJ databases">
        <title>Genomic Encyclopedia of Type Strains, Phase IV (KMG-IV): sequencing the most valuable type-strain genomes for metagenomic binning, comparative biology and taxonomic classification.</title>
        <authorList>
            <person name="Goeker M."/>
        </authorList>
    </citation>
    <scope>NUCLEOTIDE SEQUENCE [LARGE SCALE GENOMIC DNA]</scope>
    <source>
        <strain evidence="8 9">DSM 101727</strain>
    </source>
</reference>
<protein>
    <submittedName>
        <fullName evidence="8">Putative MFS family arabinose efflux permease</fullName>
    </submittedName>
</protein>
<feature type="transmembrane region" description="Helical" evidence="6">
    <location>
        <begin position="313"/>
        <end position="331"/>
    </location>
</feature>
<evidence type="ECO:0000256" key="2">
    <source>
        <dbReference type="ARBA" id="ARBA00022475"/>
    </source>
</evidence>
<dbReference type="Pfam" id="PF07690">
    <property type="entry name" value="MFS_1"/>
    <property type="match status" value="1"/>
</dbReference>
<name>A0A4Q7L3W1_9PSEU</name>
<evidence type="ECO:0000256" key="5">
    <source>
        <dbReference type="ARBA" id="ARBA00023136"/>
    </source>
</evidence>
<dbReference type="InterPro" id="IPR011701">
    <property type="entry name" value="MFS"/>
</dbReference>
<feature type="transmembrane region" description="Helical" evidence="6">
    <location>
        <begin position="153"/>
        <end position="169"/>
    </location>
</feature>
<dbReference type="AlphaFoldDB" id="A0A4Q7L3W1"/>
<dbReference type="SUPFAM" id="SSF103473">
    <property type="entry name" value="MFS general substrate transporter"/>
    <property type="match status" value="1"/>
</dbReference>
<keyword evidence="2" id="KW-1003">Cell membrane</keyword>
<dbReference type="OrthoDB" id="4544213at2"/>
<dbReference type="GO" id="GO:0022857">
    <property type="term" value="F:transmembrane transporter activity"/>
    <property type="evidence" value="ECO:0007669"/>
    <property type="project" value="InterPro"/>
</dbReference>
<dbReference type="EMBL" id="SGWQ01000001">
    <property type="protein sequence ID" value="RZS44308.1"/>
    <property type="molecule type" value="Genomic_DNA"/>
</dbReference>
<keyword evidence="5 6" id="KW-0472">Membrane</keyword>
<evidence type="ECO:0000256" key="6">
    <source>
        <dbReference type="SAM" id="Phobius"/>
    </source>
</evidence>
<feature type="transmembrane region" description="Helical" evidence="6">
    <location>
        <begin position="84"/>
        <end position="103"/>
    </location>
</feature>
<evidence type="ECO:0000256" key="1">
    <source>
        <dbReference type="ARBA" id="ARBA00004651"/>
    </source>
</evidence>
<dbReference type="PROSITE" id="PS50850">
    <property type="entry name" value="MFS"/>
    <property type="match status" value="1"/>
</dbReference>
<gene>
    <name evidence="8" type="ORF">EV193_101183</name>
</gene>
<comment type="caution">
    <text evidence="8">The sequence shown here is derived from an EMBL/GenBank/DDBJ whole genome shotgun (WGS) entry which is preliminary data.</text>
</comment>
<evidence type="ECO:0000259" key="7">
    <source>
        <dbReference type="PROSITE" id="PS50850"/>
    </source>
</evidence>
<feature type="transmembrane region" description="Helical" evidence="6">
    <location>
        <begin position="343"/>
        <end position="361"/>
    </location>
</feature>
<dbReference type="InterPro" id="IPR036259">
    <property type="entry name" value="MFS_trans_sf"/>
</dbReference>
<feature type="transmembrane region" description="Helical" evidence="6">
    <location>
        <begin position="289"/>
        <end position="307"/>
    </location>
</feature>
<dbReference type="GO" id="GO:0005886">
    <property type="term" value="C:plasma membrane"/>
    <property type="evidence" value="ECO:0007669"/>
    <property type="project" value="UniProtKB-SubCell"/>
</dbReference>
<evidence type="ECO:0000256" key="3">
    <source>
        <dbReference type="ARBA" id="ARBA00022692"/>
    </source>
</evidence>
<feature type="transmembrane region" description="Helical" evidence="6">
    <location>
        <begin position="109"/>
        <end position="132"/>
    </location>
</feature>
<dbReference type="Proteomes" id="UP000294257">
    <property type="component" value="Unassembled WGS sequence"/>
</dbReference>
<evidence type="ECO:0000313" key="8">
    <source>
        <dbReference type="EMBL" id="RZS44308.1"/>
    </source>
</evidence>
<evidence type="ECO:0000313" key="9">
    <source>
        <dbReference type="Proteomes" id="UP000294257"/>
    </source>
</evidence>
<feature type="transmembrane region" description="Helical" evidence="6">
    <location>
        <begin position="175"/>
        <end position="192"/>
    </location>
</feature>
<keyword evidence="3 6" id="KW-0812">Transmembrane</keyword>
<organism evidence="8 9">
    <name type="scientific">Herbihabitans rhizosphaerae</name>
    <dbReference type="NCBI Taxonomy" id="1872711"/>
    <lineage>
        <taxon>Bacteria</taxon>
        <taxon>Bacillati</taxon>
        <taxon>Actinomycetota</taxon>
        <taxon>Actinomycetes</taxon>
        <taxon>Pseudonocardiales</taxon>
        <taxon>Pseudonocardiaceae</taxon>
        <taxon>Herbihabitans</taxon>
    </lineage>
</organism>
<dbReference type="Gene3D" id="1.20.1250.20">
    <property type="entry name" value="MFS general substrate transporter like domains"/>
    <property type="match status" value="1"/>
</dbReference>
<feature type="transmembrane region" description="Helical" evidence="6">
    <location>
        <begin position="258"/>
        <end position="277"/>
    </location>
</feature>
<dbReference type="PANTHER" id="PTHR23513">
    <property type="entry name" value="INTEGRAL MEMBRANE EFFLUX PROTEIN-RELATED"/>
    <property type="match status" value="1"/>
</dbReference>
<feature type="transmembrane region" description="Helical" evidence="6">
    <location>
        <begin position="373"/>
        <end position="397"/>
    </location>
</feature>
<proteinExistence type="predicted"/>
<evidence type="ECO:0000256" key="4">
    <source>
        <dbReference type="ARBA" id="ARBA00022989"/>
    </source>
</evidence>
<feature type="transmembrane region" description="Helical" evidence="6">
    <location>
        <begin position="18"/>
        <end position="41"/>
    </location>
</feature>
<feature type="transmembrane region" description="Helical" evidence="6">
    <location>
        <begin position="53"/>
        <end position="72"/>
    </location>
</feature>
<sequence>MGETITAVPLRRNRDFHLIWVGGTLAGLGSRMAALALPLLVLQQTGSTAKAGLVGSISAATLLIAIIPAGAVADAVERHRLMRYCELAGSLIAAALAATVLAGSPAMPAVVITSVAVAILGSLYAPAAIGLLRAAVPADQLGLAMSRLQARNAATQIAGPLAGGALFGVAPALPFAVQAGAMFVSFGCLLTIRTRSRPAPDATRLTPRQITAGFRFLWQQRYLRTILIVYGAGMNATFSALMLVTITASAHADPSGRSSGLIVALASIGSLAGALAAPRLRSADAPHTVLTLTSWCIGAATLLFVVVTQPLAQGLLLAVVLFLSGVANVAFETEQARLTPTDLAGRVEAAAIFISMIAQPLGPLGGGLLAEAYGPATAFLVIGALIAIVAGFLTLSFRRINSDTTGRQ</sequence>
<accession>A0A4Q7L3W1</accession>
<keyword evidence="4 6" id="KW-1133">Transmembrane helix</keyword>
<dbReference type="InterPro" id="IPR020846">
    <property type="entry name" value="MFS_dom"/>
</dbReference>
<dbReference type="RefSeq" id="WP_130342008.1">
    <property type="nucleotide sequence ID" value="NZ_SGWQ01000001.1"/>
</dbReference>
<feature type="transmembrane region" description="Helical" evidence="6">
    <location>
        <begin position="225"/>
        <end position="246"/>
    </location>
</feature>
<comment type="subcellular location">
    <subcellularLocation>
        <location evidence="1">Cell membrane</location>
        <topology evidence="1">Multi-pass membrane protein</topology>
    </subcellularLocation>
</comment>
<feature type="domain" description="Major facilitator superfamily (MFS) profile" evidence="7">
    <location>
        <begin position="15"/>
        <end position="401"/>
    </location>
</feature>
<dbReference type="PANTHER" id="PTHR23513:SF11">
    <property type="entry name" value="STAPHYLOFERRIN A TRANSPORTER"/>
    <property type="match status" value="1"/>
</dbReference>
<keyword evidence="9" id="KW-1185">Reference proteome</keyword>
<dbReference type="CDD" id="cd06173">
    <property type="entry name" value="MFS_MefA_like"/>
    <property type="match status" value="1"/>
</dbReference>